<accession>A0A3N7JS10</accession>
<dbReference type="EMBL" id="QUSW01000004">
    <property type="protein sequence ID" value="RQP23779.1"/>
    <property type="molecule type" value="Genomic_DNA"/>
</dbReference>
<dbReference type="Gene3D" id="1.25.40.10">
    <property type="entry name" value="Tetratricopeptide repeat domain"/>
    <property type="match status" value="1"/>
</dbReference>
<dbReference type="SUPFAM" id="SSF48452">
    <property type="entry name" value="TPR-like"/>
    <property type="match status" value="1"/>
</dbReference>
<keyword evidence="2 3" id="KW-0802">TPR repeat</keyword>
<gene>
    <name evidence="4" type="ORF">DZC73_16790</name>
</gene>
<dbReference type="InterPro" id="IPR019734">
    <property type="entry name" value="TPR_rpt"/>
</dbReference>
<name>A0A3N7JS10_9BURK</name>
<sequence length="214" mass="22936">MGIEQDLGAAIALFNGGDAAGALRLCDAIVRRHAHPGALQLQAVLLRSRGSLDEALQAIEASLRLRPDHGPSVELASQLCHEVGRARHAAGDMTGARQAFERCVALVPTACESWFALALVQQDLHALDEARHALLQLLALHPQHGRARLNLGIIEQQLGSLDDAMRHFGRANREDPSALPRILGALSSERCGCLWLRTDQAVEALQAQAPALSA</sequence>
<evidence type="ECO:0000256" key="2">
    <source>
        <dbReference type="ARBA" id="ARBA00022803"/>
    </source>
</evidence>
<dbReference type="SMART" id="SM00028">
    <property type="entry name" value="TPR"/>
    <property type="match status" value="4"/>
</dbReference>
<evidence type="ECO:0000256" key="3">
    <source>
        <dbReference type="PROSITE-ProRule" id="PRU00339"/>
    </source>
</evidence>
<keyword evidence="5" id="KW-1185">Reference proteome</keyword>
<organism evidence="4 5">
    <name type="scientific">Piscinibacter terrae</name>
    <dbReference type="NCBI Taxonomy" id="2496871"/>
    <lineage>
        <taxon>Bacteria</taxon>
        <taxon>Pseudomonadati</taxon>
        <taxon>Pseudomonadota</taxon>
        <taxon>Betaproteobacteria</taxon>
        <taxon>Burkholderiales</taxon>
        <taxon>Sphaerotilaceae</taxon>
        <taxon>Piscinibacter</taxon>
    </lineage>
</organism>
<dbReference type="Proteomes" id="UP000267464">
    <property type="component" value="Unassembled WGS sequence"/>
</dbReference>
<dbReference type="PANTHER" id="PTHR44858">
    <property type="entry name" value="TETRATRICOPEPTIDE REPEAT PROTEIN 6"/>
    <property type="match status" value="1"/>
</dbReference>
<keyword evidence="1" id="KW-0677">Repeat</keyword>
<dbReference type="OrthoDB" id="8718899at2"/>
<reference evidence="4 5" key="1">
    <citation type="submission" date="2018-08" db="EMBL/GenBank/DDBJ databases">
        <authorList>
            <person name="Khan S.A."/>
            <person name="Jeon C.O."/>
            <person name="Chun B.H."/>
            <person name="Jeong S.E."/>
        </authorList>
    </citation>
    <scope>NUCLEOTIDE SEQUENCE [LARGE SCALE GENOMIC DNA]</scope>
    <source>
        <strain evidence="4 5">S-16</strain>
    </source>
</reference>
<evidence type="ECO:0000313" key="5">
    <source>
        <dbReference type="Proteomes" id="UP000267464"/>
    </source>
</evidence>
<evidence type="ECO:0000256" key="1">
    <source>
        <dbReference type="ARBA" id="ARBA00022737"/>
    </source>
</evidence>
<comment type="caution">
    <text evidence="4">The sequence shown here is derived from an EMBL/GenBank/DDBJ whole genome shotgun (WGS) entry which is preliminary data.</text>
</comment>
<proteinExistence type="predicted"/>
<reference evidence="4 5" key="2">
    <citation type="submission" date="2018-12" db="EMBL/GenBank/DDBJ databases">
        <title>Rhizobacter gummiphilus sp. nov., a rubber-degrading bacterium isolated from the soil of a botanical garden in Japan.</title>
        <authorList>
            <person name="Shunsuke S.S."/>
        </authorList>
    </citation>
    <scope>NUCLEOTIDE SEQUENCE [LARGE SCALE GENOMIC DNA]</scope>
    <source>
        <strain evidence="4 5">S-16</strain>
    </source>
</reference>
<feature type="repeat" description="TPR" evidence="3">
    <location>
        <begin position="145"/>
        <end position="178"/>
    </location>
</feature>
<evidence type="ECO:0000313" key="4">
    <source>
        <dbReference type="EMBL" id="RQP23779.1"/>
    </source>
</evidence>
<dbReference type="RefSeq" id="WP_124541506.1">
    <property type="nucleotide sequence ID" value="NZ_QUSW01000004.1"/>
</dbReference>
<dbReference type="PROSITE" id="PS50005">
    <property type="entry name" value="TPR"/>
    <property type="match status" value="1"/>
</dbReference>
<dbReference type="InterPro" id="IPR011990">
    <property type="entry name" value="TPR-like_helical_dom_sf"/>
</dbReference>
<dbReference type="PANTHER" id="PTHR44858:SF1">
    <property type="entry name" value="UDP-N-ACETYLGLUCOSAMINE--PEPTIDE N-ACETYLGLUCOSAMINYLTRANSFERASE SPINDLY-RELATED"/>
    <property type="match status" value="1"/>
</dbReference>
<dbReference type="AlphaFoldDB" id="A0A3N7JS10"/>
<protein>
    <submittedName>
        <fullName evidence="4">Uncharacterized protein</fullName>
    </submittedName>
</protein>
<dbReference type="InterPro" id="IPR050498">
    <property type="entry name" value="Ycf3"/>
</dbReference>
<dbReference type="Pfam" id="PF13432">
    <property type="entry name" value="TPR_16"/>
    <property type="match status" value="2"/>
</dbReference>